<evidence type="ECO:0000256" key="15">
    <source>
        <dbReference type="ARBA" id="ARBA00023201"/>
    </source>
</evidence>
<dbReference type="EC" id="7.2.1.1" evidence="16 17"/>
<dbReference type="EMBL" id="QLSV01000007">
    <property type="protein sequence ID" value="RAR47787.1"/>
    <property type="molecule type" value="Genomic_DNA"/>
</dbReference>
<evidence type="ECO:0000256" key="13">
    <source>
        <dbReference type="ARBA" id="ARBA00023075"/>
    </source>
</evidence>
<dbReference type="Pfam" id="PF04205">
    <property type="entry name" value="FMN_bind"/>
    <property type="match status" value="1"/>
</dbReference>
<keyword evidence="2 16" id="KW-1003">Cell membrane</keyword>
<keyword evidence="11 16" id="KW-0915">Sodium</keyword>
<protein>
    <recommendedName>
        <fullName evidence="16 17">Na(+)-translocating NADH-quinone reductase subunit C</fullName>
        <shortName evidence="16 17">Na(+)-NQR subunit C</shortName>
        <shortName evidence="16 17">Na(+)-translocating NQR subunit C</shortName>
        <ecNumber evidence="16 17">7.2.1.1</ecNumber>
    </recommendedName>
    <alternativeName>
        <fullName evidence="16 17">NQR complex subunit C</fullName>
    </alternativeName>
    <alternativeName>
        <fullName evidence="16 17">NQR-1 subunit C</fullName>
    </alternativeName>
</protein>
<dbReference type="InterPro" id="IPR010204">
    <property type="entry name" value="NqrC"/>
</dbReference>
<comment type="caution">
    <text evidence="16">Lacks conserved residue(s) required for the propagation of feature annotation.</text>
</comment>
<dbReference type="OrthoDB" id="9813828at2"/>
<keyword evidence="6 16" id="KW-0288">FMN</keyword>
<comment type="function">
    <text evidence="16">NQR complex catalyzes the reduction of ubiquinone-1 to ubiquinol by two successive reactions, coupled with the transport of Na(+) ions from the cytoplasm to the periplasm. NqrA to NqrE are probably involved in the second step, the conversion of ubisemiquinone to ubiquinol.</text>
</comment>
<evidence type="ECO:0000256" key="2">
    <source>
        <dbReference type="ARBA" id="ARBA00022475"/>
    </source>
</evidence>
<gene>
    <name evidence="16" type="primary">nqrC</name>
    <name evidence="19" type="ORF">B0I10_10760</name>
</gene>
<sequence length="242" mass="26884">MDRNSNGYTFLFAGIMVVVVGALLAFASTSLKPMQDINVKNEKMQNILSTIGVTDVTREEAQGKFDEFIKEQLALKVDGSADESVKAFNVDLKAELKKEPEEQRFPLYVAEKDGNKFYIIPLRGAGLWDAIWGYIALNDDFNTIAGVSFDHKAETPGLGAEIKQQWFLDYFKDEKIFDKDGKLTGVAVAKGNNDKVNKDDNKVDAISGATITGDGVTNMIKERLVHYKQYIDNQKGKLASNN</sequence>
<keyword evidence="3" id="KW-0997">Cell inner membrane</keyword>
<evidence type="ECO:0000313" key="20">
    <source>
        <dbReference type="Proteomes" id="UP000249518"/>
    </source>
</evidence>
<proteinExistence type="inferred from homology"/>
<evidence type="ECO:0000256" key="4">
    <source>
        <dbReference type="ARBA" id="ARBA00022553"/>
    </source>
</evidence>
<evidence type="ECO:0000256" key="5">
    <source>
        <dbReference type="ARBA" id="ARBA00022630"/>
    </source>
</evidence>
<keyword evidence="13 16" id="KW-0830">Ubiquinone</keyword>
<dbReference type="HAMAP" id="MF_00427">
    <property type="entry name" value="NqrC"/>
    <property type="match status" value="1"/>
</dbReference>
<evidence type="ECO:0000256" key="7">
    <source>
        <dbReference type="ARBA" id="ARBA00022692"/>
    </source>
</evidence>
<dbReference type="GO" id="GO:0006814">
    <property type="term" value="P:sodium ion transport"/>
    <property type="evidence" value="ECO:0007669"/>
    <property type="project" value="UniProtKB-UniRule"/>
</dbReference>
<dbReference type="PANTHER" id="PTHR37838">
    <property type="entry name" value="NA(+)-TRANSLOCATING NADH-QUINONE REDUCTASE SUBUNIT C"/>
    <property type="match status" value="1"/>
</dbReference>
<feature type="transmembrane region" description="Helical" evidence="16">
    <location>
        <begin position="6"/>
        <end position="27"/>
    </location>
</feature>
<evidence type="ECO:0000259" key="18">
    <source>
        <dbReference type="SMART" id="SM00900"/>
    </source>
</evidence>
<dbReference type="GO" id="GO:0016655">
    <property type="term" value="F:oxidoreductase activity, acting on NAD(P)H, quinone or similar compound as acceptor"/>
    <property type="evidence" value="ECO:0007669"/>
    <property type="project" value="UniProtKB-UniRule"/>
</dbReference>
<comment type="catalytic activity">
    <reaction evidence="16 17">
        <text>a ubiquinone + n Na(+)(in) + NADH + H(+) = a ubiquinol + n Na(+)(out) + NAD(+)</text>
        <dbReference type="Rhea" id="RHEA:47748"/>
        <dbReference type="Rhea" id="RHEA-COMP:9565"/>
        <dbReference type="Rhea" id="RHEA-COMP:9566"/>
        <dbReference type="ChEBI" id="CHEBI:15378"/>
        <dbReference type="ChEBI" id="CHEBI:16389"/>
        <dbReference type="ChEBI" id="CHEBI:17976"/>
        <dbReference type="ChEBI" id="CHEBI:29101"/>
        <dbReference type="ChEBI" id="CHEBI:57540"/>
        <dbReference type="ChEBI" id="CHEBI:57945"/>
        <dbReference type="EC" id="7.2.1.1"/>
    </reaction>
</comment>
<comment type="similarity">
    <text evidence="16 17">Belongs to the NqrC family.</text>
</comment>
<dbReference type="PIRSF" id="PIRSF009437">
    <property type="entry name" value="NQR-1_subunit_C"/>
    <property type="match status" value="1"/>
</dbReference>
<keyword evidence="10 16" id="KW-0520">NAD</keyword>
<keyword evidence="14 16" id="KW-0472">Membrane</keyword>
<dbReference type="NCBIfam" id="TIGR01938">
    <property type="entry name" value="nqrC"/>
    <property type="match status" value="1"/>
</dbReference>
<dbReference type="NCBIfam" id="NF003753">
    <property type="entry name" value="PRK05346.2-4"/>
    <property type="match status" value="1"/>
</dbReference>
<comment type="subcellular location">
    <subcellularLocation>
        <location evidence="16">Cell membrane</location>
        <topology evidence="16">Single-pass membrane protein</topology>
    </subcellularLocation>
</comment>
<name>A0A328WTK6_9FLAO</name>
<keyword evidence="5 16" id="KW-0285">Flavoprotein</keyword>
<evidence type="ECO:0000256" key="14">
    <source>
        <dbReference type="ARBA" id="ARBA00023136"/>
    </source>
</evidence>
<dbReference type="GO" id="GO:0010181">
    <property type="term" value="F:FMN binding"/>
    <property type="evidence" value="ECO:0007669"/>
    <property type="project" value="UniProtKB-UniRule"/>
</dbReference>
<comment type="cofactor">
    <cofactor evidence="16 17">
        <name>FMN</name>
        <dbReference type="ChEBI" id="CHEBI:58210"/>
    </cofactor>
</comment>
<evidence type="ECO:0000256" key="12">
    <source>
        <dbReference type="ARBA" id="ARBA00023065"/>
    </source>
</evidence>
<dbReference type="GO" id="GO:0005886">
    <property type="term" value="C:plasma membrane"/>
    <property type="evidence" value="ECO:0007669"/>
    <property type="project" value="UniProtKB-SubCell"/>
</dbReference>
<keyword evidence="7 16" id="KW-0812">Transmembrane</keyword>
<keyword evidence="8 16" id="KW-1278">Translocase</keyword>
<dbReference type="InterPro" id="IPR007329">
    <property type="entry name" value="FMN-bd"/>
</dbReference>
<evidence type="ECO:0000256" key="1">
    <source>
        <dbReference type="ARBA" id="ARBA00022448"/>
    </source>
</evidence>
<keyword evidence="1 16" id="KW-0813">Transport</keyword>
<dbReference type="RefSeq" id="WP_112086070.1">
    <property type="nucleotide sequence ID" value="NZ_QLSV01000007.1"/>
</dbReference>
<comment type="caution">
    <text evidence="19">The sequence shown here is derived from an EMBL/GenBank/DDBJ whole genome shotgun (WGS) entry which is preliminary data.</text>
</comment>
<comment type="subunit">
    <text evidence="16 17">Composed of six subunits; NqrA, NqrB, NqrC, NqrD, NqrE and NqrF.</text>
</comment>
<keyword evidence="9 16" id="KW-1133">Transmembrane helix</keyword>
<evidence type="ECO:0000256" key="16">
    <source>
        <dbReference type="HAMAP-Rule" id="MF_00427"/>
    </source>
</evidence>
<dbReference type="PANTHER" id="PTHR37838:SF1">
    <property type="entry name" value="NA(+)-TRANSLOCATING NADH-QUINONE REDUCTASE SUBUNIT C"/>
    <property type="match status" value="1"/>
</dbReference>
<feature type="modified residue" description="FMN phosphoryl threonine" evidence="16">
    <location>
        <position position="210"/>
    </location>
</feature>
<evidence type="ECO:0000256" key="9">
    <source>
        <dbReference type="ARBA" id="ARBA00022989"/>
    </source>
</evidence>
<evidence type="ECO:0000256" key="6">
    <source>
        <dbReference type="ARBA" id="ARBA00022643"/>
    </source>
</evidence>
<keyword evidence="15 16" id="KW-0739">Sodium transport</keyword>
<evidence type="ECO:0000256" key="8">
    <source>
        <dbReference type="ARBA" id="ARBA00022967"/>
    </source>
</evidence>
<evidence type="ECO:0000256" key="3">
    <source>
        <dbReference type="ARBA" id="ARBA00022519"/>
    </source>
</evidence>
<keyword evidence="20" id="KW-1185">Reference proteome</keyword>
<dbReference type="SMART" id="SM00900">
    <property type="entry name" value="FMN_bind"/>
    <property type="match status" value="1"/>
</dbReference>
<keyword evidence="12 16" id="KW-0406">Ion transport</keyword>
<evidence type="ECO:0000313" key="19">
    <source>
        <dbReference type="EMBL" id="RAR47787.1"/>
    </source>
</evidence>
<dbReference type="Proteomes" id="UP000249518">
    <property type="component" value="Unassembled WGS sequence"/>
</dbReference>
<dbReference type="AlphaFoldDB" id="A0A328WTK6"/>
<evidence type="ECO:0000256" key="17">
    <source>
        <dbReference type="PIRNR" id="PIRNR009437"/>
    </source>
</evidence>
<accession>A0A328WTK6</accession>
<evidence type="ECO:0000256" key="11">
    <source>
        <dbReference type="ARBA" id="ARBA00023053"/>
    </source>
</evidence>
<evidence type="ECO:0000256" key="10">
    <source>
        <dbReference type="ARBA" id="ARBA00023027"/>
    </source>
</evidence>
<feature type="domain" description="FMN-binding" evidence="18">
    <location>
        <begin position="126"/>
        <end position="227"/>
    </location>
</feature>
<keyword evidence="4 16" id="KW-0597">Phosphoprotein</keyword>
<organism evidence="19 20">
    <name type="scientific">Flavobacterium lacus</name>
    <dbReference type="NCBI Taxonomy" id="1353778"/>
    <lineage>
        <taxon>Bacteria</taxon>
        <taxon>Pseudomonadati</taxon>
        <taxon>Bacteroidota</taxon>
        <taxon>Flavobacteriia</taxon>
        <taxon>Flavobacteriales</taxon>
        <taxon>Flavobacteriaceae</taxon>
        <taxon>Flavobacterium</taxon>
    </lineage>
</organism>
<reference evidence="19 20" key="1">
    <citation type="submission" date="2018-06" db="EMBL/GenBank/DDBJ databases">
        <title>Genomic Encyclopedia of Type Strains, Phase III (KMG-III): the genomes of soil and plant-associated and newly described type strains.</title>
        <authorList>
            <person name="Whitman W."/>
        </authorList>
    </citation>
    <scope>NUCLEOTIDE SEQUENCE [LARGE SCALE GENOMIC DNA]</scope>
    <source>
        <strain evidence="19 20">CGMCC 1.12504</strain>
    </source>
</reference>